<organism evidence="1 2">
    <name type="scientific">Ambispora leptoticha</name>
    <dbReference type="NCBI Taxonomy" id="144679"/>
    <lineage>
        <taxon>Eukaryota</taxon>
        <taxon>Fungi</taxon>
        <taxon>Fungi incertae sedis</taxon>
        <taxon>Mucoromycota</taxon>
        <taxon>Glomeromycotina</taxon>
        <taxon>Glomeromycetes</taxon>
        <taxon>Archaeosporales</taxon>
        <taxon>Ambisporaceae</taxon>
        <taxon>Ambispora</taxon>
    </lineage>
</organism>
<gene>
    <name evidence="1" type="ORF">ALEPTO_LOCUS2155</name>
</gene>
<dbReference type="GO" id="GO:0042626">
    <property type="term" value="F:ATPase-coupled transmembrane transporter activity"/>
    <property type="evidence" value="ECO:0007669"/>
    <property type="project" value="TreeGrafter"/>
</dbReference>
<reference evidence="1" key="1">
    <citation type="submission" date="2021-06" db="EMBL/GenBank/DDBJ databases">
        <authorList>
            <person name="Kallberg Y."/>
            <person name="Tangrot J."/>
            <person name="Rosling A."/>
        </authorList>
    </citation>
    <scope>NUCLEOTIDE SEQUENCE</scope>
    <source>
        <strain evidence="1">FL130A</strain>
    </source>
</reference>
<dbReference type="InterPro" id="IPR027417">
    <property type="entry name" value="P-loop_NTPase"/>
</dbReference>
<protein>
    <submittedName>
        <fullName evidence="1">7017_t:CDS:1</fullName>
    </submittedName>
</protein>
<evidence type="ECO:0000313" key="2">
    <source>
        <dbReference type="Proteomes" id="UP000789508"/>
    </source>
</evidence>
<dbReference type="EMBL" id="CAJVPS010000293">
    <property type="protein sequence ID" value="CAG8474083.1"/>
    <property type="molecule type" value="Genomic_DNA"/>
</dbReference>
<sequence length="91" mass="10527">MSNVEFSYQARRNVRILRGLDAEMFAEKNVALRTNIKDWNLEYLRSNMALVGQEPVLFDATVGENIAYGKGDVHKKRLLNRQNELIFIISL</sequence>
<accession>A0A9N8Z948</accession>
<dbReference type="OrthoDB" id="6500128at2759"/>
<proteinExistence type="predicted"/>
<dbReference type="PANTHER" id="PTHR24222:SF76">
    <property type="entry name" value="MYCOBACTIN IMPORT ATP-BINDING_PERMEASE PROTEIN IRTB"/>
    <property type="match status" value="1"/>
</dbReference>
<dbReference type="Proteomes" id="UP000789508">
    <property type="component" value="Unassembled WGS sequence"/>
</dbReference>
<dbReference type="Gene3D" id="3.40.50.300">
    <property type="entry name" value="P-loop containing nucleotide triphosphate hydrolases"/>
    <property type="match status" value="1"/>
</dbReference>
<dbReference type="SUPFAM" id="SSF52540">
    <property type="entry name" value="P-loop containing nucleoside triphosphate hydrolases"/>
    <property type="match status" value="1"/>
</dbReference>
<name>A0A9N8Z948_9GLOM</name>
<comment type="caution">
    <text evidence="1">The sequence shown here is derived from an EMBL/GenBank/DDBJ whole genome shotgun (WGS) entry which is preliminary data.</text>
</comment>
<dbReference type="PANTHER" id="PTHR24222">
    <property type="entry name" value="ABC TRANSPORTER B FAMILY"/>
    <property type="match status" value="1"/>
</dbReference>
<evidence type="ECO:0000313" key="1">
    <source>
        <dbReference type="EMBL" id="CAG8474083.1"/>
    </source>
</evidence>
<dbReference type="InterPro" id="IPR039421">
    <property type="entry name" value="Type_1_exporter"/>
</dbReference>
<dbReference type="AlphaFoldDB" id="A0A9N8Z948"/>
<dbReference type="GO" id="GO:0005886">
    <property type="term" value="C:plasma membrane"/>
    <property type="evidence" value="ECO:0007669"/>
    <property type="project" value="TreeGrafter"/>
</dbReference>
<keyword evidence="2" id="KW-1185">Reference proteome</keyword>